<evidence type="ECO:0000256" key="13">
    <source>
        <dbReference type="ARBA" id="ARBA00022989"/>
    </source>
</evidence>
<organism evidence="21 22">
    <name type="scientific">Phytoactinopolyspora alkaliphila</name>
    <dbReference type="NCBI Taxonomy" id="1783498"/>
    <lineage>
        <taxon>Bacteria</taxon>
        <taxon>Bacillati</taxon>
        <taxon>Actinomycetota</taxon>
        <taxon>Actinomycetes</taxon>
        <taxon>Jiangellales</taxon>
        <taxon>Jiangellaceae</taxon>
        <taxon>Phytoactinopolyspora</taxon>
    </lineage>
</organism>
<dbReference type="GO" id="GO:0004605">
    <property type="term" value="F:phosphatidate cytidylyltransferase activity"/>
    <property type="evidence" value="ECO:0007669"/>
    <property type="project" value="UniProtKB-EC"/>
</dbReference>
<feature type="region of interest" description="Disordered" evidence="19">
    <location>
        <begin position="1"/>
        <end position="23"/>
    </location>
</feature>
<evidence type="ECO:0000256" key="19">
    <source>
        <dbReference type="SAM" id="MobiDB-lite"/>
    </source>
</evidence>
<dbReference type="Proteomes" id="UP000469185">
    <property type="component" value="Unassembled WGS sequence"/>
</dbReference>
<comment type="pathway">
    <text evidence="3 18">Phospholipid metabolism; CDP-diacylglycerol biosynthesis; CDP-diacylglycerol from sn-glycerol 3-phosphate: step 3/3.</text>
</comment>
<evidence type="ECO:0000256" key="18">
    <source>
        <dbReference type="RuleBase" id="RU003938"/>
    </source>
</evidence>
<comment type="pathway">
    <text evidence="4">Lipid metabolism.</text>
</comment>
<evidence type="ECO:0000256" key="1">
    <source>
        <dbReference type="ARBA" id="ARBA00001698"/>
    </source>
</evidence>
<accession>A0A6N9YPP6</accession>
<feature type="transmembrane region" description="Helical" evidence="20">
    <location>
        <begin position="105"/>
        <end position="122"/>
    </location>
</feature>
<evidence type="ECO:0000256" key="20">
    <source>
        <dbReference type="SAM" id="Phobius"/>
    </source>
</evidence>
<evidence type="ECO:0000313" key="21">
    <source>
        <dbReference type="EMBL" id="NED96944.1"/>
    </source>
</evidence>
<dbReference type="PROSITE" id="PS01315">
    <property type="entry name" value="CDS"/>
    <property type="match status" value="1"/>
</dbReference>
<feature type="compositionally biased region" description="Basic and acidic residues" evidence="19">
    <location>
        <begin position="1"/>
        <end position="12"/>
    </location>
</feature>
<evidence type="ECO:0000256" key="8">
    <source>
        <dbReference type="ARBA" id="ARBA00022475"/>
    </source>
</evidence>
<feature type="transmembrane region" description="Helical" evidence="20">
    <location>
        <begin position="134"/>
        <end position="153"/>
    </location>
</feature>
<keyword evidence="13 20" id="KW-1133">Transmembrane helix</keyword>
<keyword evidence="14" id="KW-0443">Lipid metabolism</keyword>
<evidence type="ECO:0000313" key="22">
    <source>
        <dbReference type="Proteomes" id="UP000469185"/>
    </source>
</evidence>
<keyword evidence="12 18" id="KW-0548">Nucleotidyltransferase</keyword>
<keyword evidence="10 18" id="KW-0808">Transferase</keyword>
<comment type="similarity">
    <text evidence="5 18">Belongs to the CDS family.</text>
</comment>
<feature type="transmembrane region" description="Helical" evidence="20">
    <location>
        <begin position="200"/>
        <end position="218"/>
    </location>
</feature>
<evidence type="ECO:0000256" key="4">
    <source>
        <dbReference type="ARBA" id="ARBA00005189"/>
    </source>
</evidence>
<feature type="transmembrane region" description="Helical" evidence="20">
    <location>
        <begin position="224"/>
        <end position="244"/>
    </location>
</feature>
<keyword evidence="17" id="KW-1208">Phospholipid metabolism</keyword>
<evidence type="ECO:0000256" key="16">
    <source>
        <dbReference type="ARBA" id="ARBA00023209"/>
    </source>
</evidence>
<sequence>MTDKPTDPEEGSRPSPDAGAHGARRAGRDLRAATAVGVGLGAIVVSTLFLYPPAFAALVLVVMVVAVWELAQAFATRGIAVPLVPALLGSVIMLVGAFVAGTAPLVVGLALTVAAILVWRLGDHSAGYVRDVTAGVFSVVYIPFLAGFAMLMARADDGHWQVFTLLAVVVASDTGGYFTGVLFGKHPMARTVSPKKTWEGFSGSLLLGVGAGIAVAVLAMDAPWWSGVLLGVVGVIGATTGDLGESMIKRDLGIKDMSSLLPGHGGIMDRLDSLLPTAPLVWLVLTYVT</sequence>
<dbReference type="GO" id="GO:0005886">
    <property type="term" value="C:plasma membrane"/>
    <property type="evidence" value="ECO:0007669"/>
    <property type="project" value="UniProtKB-SubCell"/>
</dbReference>
<keyword evidence="15 20" id="KW-0472">Membrane</keyword>
<dbReference type="PANTHER" id="PTHR46382">
    <property type="entry name" value="PHOSPHATIDATE CYTIDYLYLTRANSFERASE"/>
    <property type="match status" value="1"/>
</dbReference>
<comment type="catalytic activity">
    <reaction evidence="1 18">
        <text>a 1,2-diacyl-sn-glycero-3-phosphate + CTP + H(+) = a CDP-1,2-diacyl-sn-glycerol + diphosphate</text>
        <dbReference type="Rhea" id="RHEA:16229"/>
        <dbReference type="ChEBI" id="CHEBI:15378"/>
        <dbReference type="ChEBI" id="CHEBI:33019"/>
        <dbReference type="ChEBI" id="CHEBI:37563"/>
        <dbReference type="ChEBI" id="CHEBI:58332"/>
        <dbReference type="ChEBI" id="CHEBI:58608"/>
        <dbReference type="EC" id="2.7.7.41"/>
    </reaction>
</comment>
<evidence type="ECO:0000256" key="9">
    <source>
        <dbReference type="ARBA" id="ARBA00022516"/>
    </source>
</evidence>
<dbReference type="Pfam" id="PF01148">
    <property type="entry name" value="CTP_transf_1"/>
    <property type="match status" value="1"/>
</dbReference>
<evidence type="ECO:0000256" key="7">
    <source>
        <dbReference type="ARBA" id="ARBA00019373"/>
    </source>
</evidence>
<evidence type="ECO:0000256" key="2">
    <source>
        <dbReference type="ARBA" id="ARBA00004651"/>
    </source>
</evidence>
<evidence type="ECO:0000256" key="5">
    <source>
        <dbReference type="ARBA" id="ARBA00010185"/>
    </source>
</evidence>
<keyword evidence="16" id="KW-0594">Phospholipid biosynthesis</keyword>
<evidence type="ECO:0000256" key="11">
    <source>
        <dbReference type="ARBA" id="ARBA00022692"/>
    </source>
</evidence>
<name>A0A6N9YPP6_9ACTN</name>
<keyword evidence="22" id="KW-1185">Reference proteome</keyword>
<keyword evidence="9" id="KW-0444">Lipid biosynthesis</keyword>
<dbReference type="PANTHER" id="PTHR46382:SF1">
    <property type="entry name" value="PHOSPHATIDATE CYTIDYLYLTRANSFERASE"/>
    <property type="match status" value="1"/>
</dbReference>
<feature type="transmembrane region" description="Helical" evidence="20">
    <location>
        <begin position="159"/>
        <end position="179"/>
    </location>
</feature>
<keyword evidence="8" id="KW-1003">Cell membrane</keyword>
<protein>
    <recommendedName>
        <fullName evidence="7 18">Phosphatidate cytidylyltransferase</fullName>
        <ecNumber evidence="6 18">2.7.7.41</ecNumber>
    </recommendedName>
</protein>
<feature type="transmembrane region" description="Helical" evidence="20">
    <location>
        <begin position="55"/>
        <end position="71"/>
    </location>
</feature>
<dbReference type="AlphaFoldDB" id="A0A6N9YPP6"/>
<dbReference type="EMBL" id="JAAGOB010000009">
    <property type="protein sequence ID" value="NED96944.1"/>
    <property type="molecule type" value="Genomic_DNA"/>
</dbReference>
<dbReference type="RefSeq" id="WP_163819739.1">
    <property type="nucleotide sequence ID" value="NZ_JAAGOB010000009.1"/>
</dbReference>
<dbReference type="InterPro" id="IPR000374">
    <property type="entry name" value="PC_trans"/>
</dbReference>
<evidence type="ECO:0000256" key="17">
    <source>
        <dbReference type="ARBA" id="ARBA00023264"/>
    </source>
</evidence>
<dbReference type="UniPathway" id="UPA00557">
    <property type="reaction ID" value="UER00614"/>
</dbReference>
<reference evidence="21 22" key="1">
    <citation type="submission" date="2020-02" db="EMBL/GenBank/DDBJ databases">
        <authorList>
            <person name="Li X.-J."/>
            <person name="Feng X.-M."/>
        </authorList>
    </citation>
    <scope>NUCLEOTIDE SEQUENCE [LARGE SCALE GENOMIC DNA]</scope>
    <source>
        <strain evidence="21 22">CGMCC 4.7225</strain>
    </source>
</reference>
<evidence type="ECO:0000256" key="6">
    <source>
        <dbReference type="ARBA" id="ARBA00012487"/>
    </source>
</evidence>
<dbReference type="EC" id="2.7.7.41" evidence="6 18"/>
<evidence type="ECO:0000256" key="12">
    <source>
        <dbReference type="ARBA" id="ARBA00022695"/>
    </source>
</evidence>
<keyword evidence="11 18" id="KW-0812">Transmembrane</keyword>
<comment type="subcellular location">
    <subcellularLocation>
        <location evidence="2">Cell membrane</location>
        <topology evidence="2">Multi-pass membrane protein</topology>
    </subcellularLocation>
</comment>
<evidence type="ECO:0000256" key="10">
    <source>
        <dbReference type="ARBA" id="ARBA00022679"/>
    </source>
</evidence>
<evidence type="ECO:0000256" key="3">
    <source>
        <dbReference type="ARBA" id="ARBA00005119"/>
    </source>
</evidence>
<proteinExistence type="inferred from homology"/>
<comment type="caution">
    <text evidence="21">The sequence shown here is derived from an EMBL/GenBank/DDBJ whole genome shotgun (WGS) entry which is preliminary data.</text>
</comment>
<evidence type="ECO:0000256" key="14">
    <source>
        <dbReference type="ARBA" id="ARBA00023098"/>
    </source>
</evidence>
<dbReference type="GO" id="GO:0016024">
    <property type="term" value="P:CDP-diacylglycerol biosynthetic process"/>
    <property type="evidence" value="ECO:0007669"/>
    <property type="project" value="UniProtKB-UniPathway"/>
</dbReference>
<gene>
    <name evidence="21" type="ORF">G1H11_16685</name>
</gene>
<evidence type="ECO:0000256" key="15">
    <source>
        <dbReference type="ARBA" id="ARBA00023136"/>
    </source>
</evidence>
<feature type="transmembrane region" description="Helical" evidence="20">
    <location>
        <begin position="78"/>
        <end position="99"/>
    </location>
</feature>